<evidence type="ECO:0000256" key="11">
    <source>
        <dbReference type="SAM" id="MobiDB-lite"/>
    </source>
</evidence>
<dbReference type="Proteomes" id="UP001205603">
    <property type="component" value="Unassembled WGS sequence"/>
</dbReference>
<evidence type="ECO:0000313" key="12">
    <source>
        <dbReference type="EMBL" id="MCP9611986.1"/>
    </source>
</evidence>
<keyword evidence="5 10" id="KW-0812">Transmembrane</keyword>
<comment type="function">
    <text evidence="10">Involved in protein export. Participates in an early event of protein translocation.</text>
</comment>
<evidence type="ECO:0000256" key="7">
    <source>
        <dbReference type="ARBA" id="ARBA00022989"/>
    </source>
</evidence>
<evidence type="ECO:0000256" key="4">
    <source>
        <dbReference type="ARBA" id="ARBA00022475"/>
    </source>
</evidence>
<feature type="compositionally biased region" description="Basic and acidic residues" evidence="11">
    <location>
        <begin position="115"/>
        <end position="126"/>
    </location>
</feature>
<evidence type="ECO:0000256" key="8">
    <source>
        <dbReference type="ARBA" id="ARBA00023010"/>
    </source>
</evidence>
<evidence type="ECO:0000256" key="1">
    <source>
        <dbReference type="ARBA" id="ARBA00004651"/>
    </source>
</evidence>
<accession>A0ABT1MHW0</accession>
<comment type="caution">
    <text evidence="10">Lacks conserved residue(s) required for the propagation of feature annotation.</text>
</comment>
<keyword evidence="8 10" id="KW-0811">Translocation</keyword>
<evidence type="ECO:0000256" key="9">
    <source>
        <dbReference type="ARBA" id="ARBA00023136"/>
    </source>
</evidence>
<feature type="transmembrane region" description="Helical" evidence="10">
    <location>
        <begin position="53"/>
        <end position="72"/>
    </location>
</feature>
<gene>
    <name evidence="12" type="primary">secG</name>
    <name evidence="12" type="ORF">NMU02_07780</name>
</gene>
<comment type="subcellular location">
    <subcellularLocation>
        <location evidence="1 10">Cell membrane</location>
        <topology evidence="1 10">Multi-pass membrane protein</topology>
    </subcellularLocation>
</comment>
<keyword evidence="3 10" id="KW-0813">Transport</keyword>
<reference evidence="12 13" key="1">
    <citation type="submission" date="2022-07" db="EMBL/GenBank/DDBJ databases">
        <title>Fecal culturing of patients with breast cancer.</title>
        <authorList>
            <person name="Teng N.M.Y."/>
            <person name="Kiu R."/>
            <person name="Evans R."/>
            <person name="Baker D.J."/>
            <person name="Zenner C."/>
            <person name="Robinson S.D."/>
            <person name="Hall L.J."/>
        </authorList>
    </citation>
    <scope>NUCLEOTIDE SEQUENCE [LARGE SCALE GENOMIC DNA]</scope>
    <source>
        <strain evidence="12 13">LH1063</strain>
    </source>
</reference>
<dbReference type="RefSeq" id="WP_255027190.1">
    <property type="nucleotide sequence ID" value="NZ_JANDHW010000006.1"/>
</dbReference>
<evidence type="ECO:0000256" key="6">
    <source>
        <dbReference type="ARBA" id="ARBA00022927"/>
    </source>
</evidence>
<evidence type="ECO:0000256" key="5">
    <source>
        <dbReference type="ARBA" id="ARBA00022692"/>
    </source>
</evidence>
<dbReference type="EMBL" id="JANDHW010000006">
    <property type="protein sequence ID" value="MCP9611986.1"/>
    <property type="molecule type" value="Genomic_DNA"/>
</dbReference>
<sequence>MYLFITILILIAAVLLILIVLVQNSKGGGLTSGFSSSNQIMGVRKTTDFLEKATWSLAGTIIVLSIVAAAFLPSRNIGENSEIKDAVQQELPVNTTPGFGAQQKQEAPATPAAETPKKEESTTPAN</sequence>
<dbReference type="Pfam" id="PF03840">
    <property type="entry name" value="SecG"/>
    <property type="match status" value="1"/>
</dbReference>
<keyword evidence="7 10" id="KW-1133">Transmembrane helix</keyword>
<evidence type="ECO:0000313" key="13">
    <source>
        <dbReference type="Proteomes" id="UP001205603"/>
    </source>
</evidence>
<dbReference type="NCBIfam" id="TIGR00810">
    <property type="entry name" value="secG"/>
    <property type="match status" value="1"/>
</dbReference>
<evidence type="ECO:0000256" key="2">
    <source>
        <dbReference type="ARBA" id="ARBA00008445"/>
    </source>
</evidence>
<keyword evidence="6 10" id="KW-0653">Protein transport</keyword>
<organism evidence="12 13">
    <name type="scientific">Coprobacter tertius</name>
    <dbReference type="NCBI Taxonomy" id="2944915"/>
    <lineage>
        <taxon>Bacteria</taxon>
        <taxon>Pseudomonadati</taxon>
        <taxon>Bacteroidota</taxon>
        <taxon>Bacteroidia</taxon>
        <taxon>Bacteroidales</taxon>
        <taxon>Barnesiellaceae</taxon>
        <taxon>Coprobacter</taxon>
    </lineage>
</organism>
<dbReference type="InterPro" id="IPR004692">
    <property type="entry name" value="SecG"/>
</dbReference>
<feature type="compositionally biased region" description="Low complexity" evidence="11">
    <location>
        <begin position="101"/>
        <end position="114"/>
    </location>
</feature>
<name>A0ABT1MHW0_9BACT</name>
<keyword evidence="9 10" id="KW-0472">Membrane</keyword>
<protein>
    <recommendedName>
        <fullName evidence="10">Protein-export membrane protein SecG</fullName>
    </recommendedName>
</protein>
<evidence type="ECO:0000256" key="10">
    <source>
        <dbReference type="RuleBase" id="RU365087"/>
    </source>
</evidence>
<keyword evidence="4 10" id="KW-1003">Cell membrane</keyword>
<comment type="similarity">
    <text evidence="2 10">Belongs to the SecG family.</text>
</comment>
<comment type="caution">
    <text evidence="12">The sequence shown here is derived from an EMBL/GenBank/DDBJ whole genome shotgun (WGS) entry which is preliminary data.</text>
</comment>
<proteinExistence type="inferred from homology"/>
<evidence type="ECO:0000256" key="3">
    <source>
        <dbReference type="ARBA" id="ARBA00022448"/>
    </source>
</evidence>
<keyword evidence="13" id="KW-1185">Reference proteome</keyword>
<dbReference type="PANTHER" id="PTHR34182">
    <property type="entry name" value="PROTEIN-EXPORT MEMBRANE PROTEIN SECG"/>
    <property type="match status" value="1"/>
</dbReference>
<dbReference type="PANTHER" id="PTHR34182:SF1">
    <property type="entry name" value="PROTEIN-EXPORT MEMBRANE PROTEIN SECG"/>
    <property type="match status" value="1"/>
</dbReference>
<feature type="region of interest" description="Disordered" evidence="11">
    <location>
        <begin position="93"/>
        <end position="126"/>
    </location>
</feature>